<dbReference type="RefSeq" id="XP_001301559.1">
    <property type="nucleotide sequence ID" value="XM_001301558.1"/>
</dbReference>
<evidence type="ECO:0000313" key="3">
    <source>
        <dbReference type="Proteomes" id="UP000001542"/>
    </source>
</evidence>
<feature type="compositionally biased region" description="Acidic residues" evidence="1">
    <location>
        <begin position="90"/>
        <end position="119"/>
    </location>
</feature>
<dbReference type="SMR" id="A2G2I8"/>
<keyword evidence="3" id="KW-1185">Reference proteome</keyword>
<dbReference type="Proteomes" id="UP000001542">
    <property type="component" value="Unassembled WGS sequence"/>
</dbReference>
<gene>
    <name evidence="2" type="ORF">TVAG_160470</name>
</gene>
<dbReference type="KEGG" id="tva:4746290"/>
<evidence type="ECO:0000313" key="2">
    <source>
        <dbReference type="EMBL" id="EAX88629.1"/>
    </source>
</evidence>
<sequence length="155" mass="17752">MASTPKFEVVADHEFKVRDRIYLKDENGHDLSEVTIIAIEGTKYTVRSDEDRKDVKELEGTDRLLVKTRDNTKIFKEQEMKRATSKLGSDDEDDDADEDADADEDGDEDDEEGFDDDDDEPKKKSRRGRKGKMDKAVKPRPAGCRSNPRRGQKEE</sequence>
<protein>
    <submittedName>
        <fullName evidence="2">Mitotic apparatus protein, putative</fullName>
    </submittedName>
</protein>
<proteinExistence type="predicted"/>
<dbReference type="VEuPathDB" id="TrichDB:TVAGG3_0479250"/>
<reference evidence="2" key="2">
    <citation type="journal article" date="2007" name="Science">
        <title>Draft genome sequence of the sexually transmitted pathogen Trichomonas vaginalis.</title>
        <authorList>
            <person name="Carlton J.M."/>
            <person name="Hirt R.P."/>
            <person name="Silva J.C."/>
            <person name="Delcher A.L."/>
            <person name="Schatz M."/>
            <person name="Zhao Q."/>
            <person name="Wortman J.R."/>
            <person name="Bidwell S.L."/>
            <person name="Alsmark U.C.M."/>
            <person name="Besteiro S."/>
            <person name="Sicheritz-Ponten T."/>
            <person name="Noel C.J."/>
            <person name="Dacks J.B."/>
            <person name="Foster P.G."/>
            <person name="Simillion C."/>
            <person name="Van de Peer Y."/>
            <person name="Miranda-Saavedra D."/>
            <person name="Barton G.J."/>
            <person name="Westrop G.D."/>
            <person name="Mueller S."/>
            <person name="Dessi D."/>
            <person name="Fiori P.L."/>
            <person name="Ren Q."/>
            <person name="Paulsen I."/>
            <person name="Zhang H."/>
            <person name="Bastida-Corcuera F.D."/>
            <person name="Simoes-Barbosa A."/>
            <person name="Brown M.T."/>
            <person name="Hayes R.D."/>
            <person name="Mukherjee M."/>
            <person name="Okumura C.Y."/>
            <person name="Schneider R."/>
            <person name="Smith A.J."/>
            <person name="Vanacova S."/>
            <person name="Villalvazo M."/>
            <person name="Haas B.J."/>
            <person name="Pertea M."/>
            <person name="Feldblyum T.V."/>
            <person name="Utterback T.R."/>
            <person name="Shu C.L."/>
            <person name="Osoegawa K."/>
            <person name="de Jong P.J."/>
            <person name="Hrdy I."/>
            <person name="Horvathova L."/>
            <person name="Zubacova Z."/>
            <person name="Dolezal P."/>
            <person name="Malik S.B."/>
            <person name="Logsdon J.M. Jr."/>
            <person name="Henze K."/>
            <person name="Gupta A."/>
            <person name="Wang C.C."/>
            <person name="Dunne R.L."/>
            <person name="Upcroft J.A."/>
            <person name="Upcroft P."/>
            <person name="White O."/>
            <person name="Salzberg S.L."/>
            <person name="Tang P."/>
            <person name="Chiu C.-H."/>
            <person name="Lee Y.-S."/>
            <person name="Embley T.M."/>
            <person name="Coombs G.H."/>
            <person name="Mottram J.C."/>
            <person name="Tachezy J."/>
            <person name="Fraser-Liggett C.M."/>
            <person name="Johnson P.J."/>
        </authorList>
    </citation>
    <scope>NUCLEOTIDE SEQUENCE [LARGE SCALE GENOMIC DNA]</scope>
    <source>
        <strain evidence="2">G3</strain>
    </source>
</reference>
<feature type="compositionally biased region" description="Basic and acidic residues" evidence="1">
    <location>
        <begin position="69"/>
        <end position="82"/>
    </location>
</feature>
<dbReference type="VEuPathDB" id="TrichDB:TVAG_160470"/>
<reference evidence="2" key="1">
    <citation type="submission" date="2006-10" db="EMBL/GenBank/DDBJ databases">
        <authorList>
            <person name="Amadeo P."/>
            <person name="Zhao Q."/>
            <person name="Wortman J."/>
            <person name="Fraser-Liggett C."/>
            <person name="Carlton J."/>
        </authorList>
    </citation>
    <scope>NUCLEOTIDE SEQUENCE</scope>
    <source>
        <strain evidence="2">G3</strain>
    </source>
</reference>
<dbReference type="InParanoid" id="A2G2I8"/>
<name>A2G2I8_TRIV3</name>
<organism evidence="2 3">
    <name type="scientific">Trichomonas vaginalis (strain ATCC PRA-98 / G3)</name>
    <dbReference type="NCBI Taxonomy" id="412133"/>
    <lineage>
        <taxon>Eukaryota</taxon>
        <taxon>Metamonada</taxon>
        <taxon>Parabasalia</taxon>
        <taxon>Trichomonadida</taxon>
        <taxon>Trichomonadidae</taxon>
        <taxon>Trichomonas</taxon>
    </lineage>
</organism>
<feature type="region of interest" description="Disordered" evidence="1">
    <location>
        <begin position="69"/>
        <end position="155"/>
    </location>
</feature>
<evidence type="ECO:0000256" key="1">
    <source>
        <dbReference type="SAM" id="MobiDB-lite"/>
    </source>
</evidence>
<accession>A2G2I8</accession>
<dbReference type="AlphaFoldDB" id="A2G2I8"/>
<dbReference type="EMBL" id="DS114286">
    <property type="protein sequence ID" value="EAX88629.1"/>
    <property type="molecule type" value="Genomic_DNA"/>
</dbReference>